<evidence type="ECO:0000256" key="2">
    <source>
        <dbReference type="ARBA" id="ARBA00022170"/>
    </source>
</evidence>
<dbReference type="PANTHER" id="PTHR28524">
    <property type="entry name" value="SUCCINATE DEHYDROGENASE ASSEMBLY FACTOR 4, MITOCHONDRIAL"/>
    <property type="match status" value="1"/>
</dbReference>
<comment type="similarity">
    <text evidence="1">Belongs to the SDHAF4 family.</text>
</comment>
<dbReference type="AlphaFoldDB" id="A0A420IL20"/>
<evidence type="ECO:0000313" key="4">
    <source>
        <dbReference type="EMBL" id="RKF75222.1"/>
    </source>
</evidence>
<evidence type="ECO:0000256" key="1">
    <source>
        <dbReference type="ARBA" id="ARBA00005701"/>
    </source>
</evidence>
<comment type="caution">
    <text evidence="4">The sequence shown here is derived from an EMBL/GenBank/DDBJ whole genome shotgun (WGS) entry which is preliminary data.</text>
</comment>
<protein>
    <recommendedName>
        <fullName evidence="2">Succinate dehydrogenase assembly factor 4, mitochondrial</fullName>
    </recommendedName>
</protein>
<feature type="region of interest" description="Disordered" evidence="3">
    <location>
        <begin position="27"/>
        <end position="154"/>
    </location>
</feature>
<accession>A0A420IL20</accession>
<reference evidence="4 5" key="1">
    <citation type="journal article" date="2018" name="BMC Genomics">
        <title>Comparative genome analyses reveal sequence features reflecting distinct modes of host-adaptation between dicot and monocot powdery mildew.</title>
        <authorList>
            <person name="Wu Y."/>
            <person name="Ma X."/>
            <person name="Pan Z."/>
            <person name="Kale S.D."/>
            <person name="Song Y."/>
            <person name="King H."/>
            <person name="Zhang Q."/>
            <person name="Presley C."/>
            <person name="Deng X."/>
            <person name="Wei C.I."/>
            <person name="Xiao S."/>
        </authorList>
    </citation>
    <scope>NUCLEOTIDE SEQUENCE [LARGE SCALE GENOMIC DNA]</scope>
    <source>
        <strain evidence="4">UMSG1</strain>
    </source>
</reference>
<dbReference type="Pfam" id="PF07896">
    <property type="entry name" value="DUF1674"/>
    <property type="match status" value="1"/>
</dbReference>
<proteinExistence type="inferred from homology"/>
<name>A0A420IL20_9PEZI</name>
<dbReference type="GO" id="GO:0005739">
    <property type="term" value="C:mitochondrion"/>
    <property type="evidence" value="ECO:0007669"/>
    <property type="project" value="TreeGrafter"/>
</dbReference>
<evidence type="ECO:0000256" key="3">
    <source>
        <dbReference type="SAM" id="MobiDB-lite"/>
    </source>
</evidence>
<feature type="compositionally biased region" description="Basic and acidic residues" evidence="3">
    <location>
        <begin position="103"/>
        <end position="117"/>
    </location>
</feature>
<dbReference type="PANTHER" id="PTHR28524:SF3">
    <property type="entry name" value="SUCCINATE DEHYDROGENASE ASSEMBLY FACTOR 4, MITOCHONDRIAL"/>
    <property type="match status" value="1"/>
</dbReference>
<dbReference type="EMBL" id="MCBS01023537">
    <property type="protein sequence ID" value="RKF75222.1"/>
    <property type="molecule type" value="Genomic_DNA"/>
</dbReference>
<dbReference type="GO" id="GO:0034553">
    <property type="term" value="P:mitochondrial respiratory chain complex II assembly"/>
    <property type="evidence" value="ECO:0007669"/>
    <property type="project" value="TreeGrafter"/>
</dbReference>
<sequence length="154" mass="17013">MRASYRCLHVPQRTFSTHSFRRIGFAVGPSPPRLDPQEQEEFERLQKLSTGSFSTPRSPSSEDFTISPDSKTQTEQTSKPSTSVVGEGGSNAKVEVLGNGQDSHPDIRRGSKPEFQGERNPNTGEIGGPKNEPLRWGSTGERGDWSYNGRVTDF</sequence>
<dbReference type="InterPro" id="IPR012875">
    <property type="entry name" value="SDHF4"/>
</dbReference>
<gene>
    <name evidence="4" type="ORF">GcM1_235077</name>
</gene>
<dbReference type="Proteomes" id="UP000285326">
    <property type="component" value="Unassembled WGS sequence"/>
</dbReference>
<organism evidence="4 5">
    <name type="scientific">Golovinomyces cichoracearum</name>
    <dbReference type="NCBI Taxonomy" id="62708"/>
    <lineage>
        <taxon>Eukaryota</taxon>
        <taxon>Fungi</taxon>
        <taxon>Dikarya</taxon>
        <taxon>Ascomycota</taxon>
        <taxon>Pezizomycotina</taxon>
        <taxon>Leotiomycetes</taxon>
        <taxon>Erysiphales</taxon>
        <taxon>Erysiphaceae</taxon>
        <taxon>Golovinomyces</taxon>
    </lineage>
</organism>
<feature type="compositionally biased region" description="Polar residues" evidence="3">
    <location>
        <begin position="47"/>
        <end position="84"/>
    </location>
</feature>
<evidence type="ECO:0000313" key="5">
    <source>
        <dbReference type="Proteomes" id="UP000285326"/>
    </source>
</evidence>